<sequence>MQGNYVCTWDNTHHYLWFDLYEYLLHPSIPLQAPNLDIVLKNLSRRLPPSVQLDGFDISFEAVPTQEWLPPNMKLIHWDNKTDVPKETEGRYDVMHLRHFIFVLLAEEIKYTLEKLLKLLKPGGYLQWSEVDMTSFRVEKTRSGVSTQALTAMVNNPKAQTRASIHTDVRDAPSYLMTAMHECNLVMHGIFIRKTKDEAGAGKVEKNSCRKYMTNIEYRRLVQGGESASSGAD</sequence>
<evidence type="ECO:0008006" key="2">
    <source>
        <dbReference type="Google" id="ProtNLM"/>
    </source>
</evidence>
<dbReference type="AlphaFoldDB" id="A0A5N6H155"/>
<organism evidence="1">
    <name type="scientific">Aspergillus flavus</name>
    <dbReference type="NCBI Taxonomy" id="5059"/>
    <lineage>
        <taxon>Eukaryota</taxon>
        <taxon>Fungi</taxon>
        <taxon>Dikarya</taxon>
        <taxon>Ascomycota</taxon>
        <taxon>Pezizomycotina</taxon>
        <taxon>Eurotiomycetes</taxon>
        <taxon>Eurotiomycetidae</taxon>
        <taxon>Eurotiales</taxon>
        <taxon>Aspergillaceae</taxon>
        <taxon>Aspergillus</taxon>
        <taxon>Aspergillus subgen. Circumdati</taxon>
    </lineage>
</organism>
<dbReference type="InterPro" id="IPR029063">
    <property type="entry name" value="SAM-dependent_MTases_sf"/>
</dbReference>
<dbReference type="EMBL" id="ML734591">
    <property type="protein sequence ID" value="KAB8247229.1"/>
    <property type="molecule type" value="Genomic_DNA"/>
</dbReference>
<dbReference type="Proteomes" id="UP000325434">
    <property type="component" value="Unassembled WGS sequence"/>
</dbReference>
<dbReference type="VEuPathDB" id="FungiDB:F9C07_1581005"/>
<name>A0A5N6H155_ASPFL</name>
<dbReference type="SUPFAM" id="SSF53335">
    <property type="entry name" value="S-adenosyl-L-methionine-dependent methyltransferases"/>
    <property type="match status" value="1"/>
</dbReference>
<dbReference type="VEuPathDB" id="FungiDB:AFLA_012773"/>
<protein>
    <recommendedName>
        <fullName evidence="2">UMTA methyltransferase family protein</fullName>
    </recommendedName>
</protein>
<accession>A0A5N6H155</accession>
<proteinExistence type="predicted"/>
<dbReference type="Gene3D" id="3.40.50.150">
    <property type="entry name" value="Vaccinia Virus protein VP39"/>
    <property type="match status" value="1"/>
</dbReference>
<evidence type="ECO:0000313" key="1">
    <source>
        <dbReference type="EMBL" id="KAB8247229.1"/>
    </source>
</evidence>
<gene>
    <name evidence="1" type="ORF">BDV35DRAFT_404480</name>
</gene>
<reference evidence="1" key="1">
    <citation type="submission" date="2019-04" db="EMBL/GenBank/DDBJ databases">
        <title>Friends and foes A comparative genomics study of 23 Aspergillus species from section Flavi.</title>
        <authorList>
            <consortium name="DOE Joint Genome Institute"/>
            <person name="Kjaerbolling I."/>
            <person name="Vesth T."/>
            <person name="Frisvad J.C."/>
            <person name="Nybo J.L."/>
            <person name="Theobald S."/>
            <person name="Kildgaard S."/>
            <person name="Isbrandt T."/>
            <person name="Kuo A."/>
            <person name="Sato A."/>
            <person name="Lyhne E.K."/>
            <person name="Kogle M.E."/>
            <person name="Wiebenga A."/>
            <person name="Kun R.S."/>
            <person name="Lubbers R.J."/>
            <person name="Makela M.R."/>
            <person name="Barry K."/>
            <person name="Chovatia M."/>
            <person name="Clum A."/>
            <person name="Daum C."/>
            <person name="Haridas S."/>
            <person name="He G."/>
            <person name="LaButti K."/>
            <person name="Lipzen A."/>
            <person name="Mondo S."/>
            <person name="Riley R."/>
            <person name="Salamov A."/>
            <person name="Simmons B.A."/>
            <person name="Magnuson J.K."/>
            <person name="Henrissat B."/>
            <person name="Mortensen U.H."/>
            <person name="Larsen T.O."/>
            <person name="Devries R.P."/>
            <person name="Grigoriev I.V."/>
            <person name="Machida M."/>
            <person name="Baker S.E."/>
            <person name="Andersen M.R."/>
        </authorList>
    </citation>
    <scope>NUCLEOTIDE SEQUENCE [LARGE SCALE GENOMIC DNA]</scope>
    <source>
        <strain evidence="1">CBS 121.62</strain>
    </source>
</reference>